<comment type="caution">
    <text evidence="1">The sequence shown here is derived from an EMBL/GenBank/DDBJ whole genome shotgun (WGS) entry which is preliminary data.</text>
</comment>
<keyword evidence="2" id="KW-1185">Reference proteome</keyword>
<reference evidence="1 2" key="1">
    <citation type="submission" date="2019-07" db="EMBL/GenBank/DDBJ databases">
        <title>New species of Amycolatopsis and Streptomyces.</title>
        <authorList>
            <person name="Duangmal K."/>
            <person name="Teo W.F.A."/>
            <person name="Lipun K."/>
        </authorList>
    </citation>
    <scope>NUCLEOTIDE SEQUENCE [LARGE SCALE GENOMIC DNA]</scope>
    <source>
        <strain evidence="1 2">TISTR 2346</strain>
    </source>
</reference>
<gene>
    <name evidence="1" type="ORF">FNH04_11745</name>
</gene>
<dbReference type="Proteomes" id="UP000326979">
    <property type="component" value="Unassembled WGS sequence"/>
</dbReference>
<evidence type="ECO:0000313" key="1">
    <source>
        <dbReference type="EMBL" id="MPY40553.1"/>
    </source>
</evidence>
<dbReference type="RefSeq" id="WP_152783182.1">
    <property type="nucleotide sequence ID" value="NZ_BAABEQ010000007.1"/>
</dbReference>
<evidence type="ECO:0000313" key="2">
    <source>
        <dbReference type="Proteomes" id="UP000326979"/>
    </source>
</evidence>
<proteinExistence type="predicted"/>
<dbReference type="OrthoDB" id="4162281at2"/>
<sequence>MSSVAFLQRYWRALTVTRTPSVAVAPQGHGRRGHSFLQRYWATLIGAEPPPAHAEMHEQAAADAVGTPVAMPAPRRPRPGPTSSGAPHARWFSLPRLPESAELLADDGDTVITEASSPDGRTEFVLRRSDREERGYTLEVTLRGFANLPALISIRFTGGREHRQELLVPLARPAVGPATAQITLPGFGADSNWEASLPTPVAETADWDSATLTASVAVAHNRATRDAWRQVRDAAPAEAGRAIDGAL</sequence>
<protein>
    <submittedName>
        <fullName evidence="1">Uncharacterized protein</fullName>
    </submittedName>
</protein>
<organism evidence="1 2">
    <name type="scientific">Streptomyces phyllanthi</name>
    <dbReference type="NCBI Taxonomy" id="1803180"/>
    <lineage>
        <taxon>Bacteria</taxon>
        <taxon>Bacillati</taxon>
        <taxon>Actinomycetota</taxon>
        <taxon>Actinomycetes</taxon>
        <taxon>Kitasatosporales</taxon>
        <taxon>Streptomycetaceae</taxon>
        <taxon>Streptomyces</taxon>
    </lineage>
</organism>
<accession>A0A5N8VZ82</accession>
<name>A0A5N8VZ82_9ACTN</name>
<dbReference type="AlphaFoldDB" id="A0A5N8VZ82"/>
<dbReference type="EMBL" id="VJZE01000059">
    <property type="protein sequence ID" value="MPY40553.1"/>
    <property type="molecule type" value="Genomic_DNA"/>
</dbReference>